<dbReference type="EMBL" id="JANBOJ010000083">
    <property type="protein sequence ID" value="KAJ1723053.1"/>
    <property type="molecule type" value="Genomic_DNA"/>
</dbReference>
<feature type="compositionally biased region" description="Low complexity" evidence="1">
    <location>
        <begin position="1"/>
        <end position="13"/>
    </location>
</feature>
<organism evidence="3 4">
    <name type="scientific">Coemansia erecta</name>
    <dbReference type="NCBI Taxonomy" id="147472"/>
    <lineage>
        <taxon>Eukaryota</taxon>
        <taxon>Fungi</taxon>
        <taxon>Fungi incertae sedis</taxon>
        <taxon>Zoopagomycota</taxon>
        <taxon>Kickxellomycotina</taxon>
        <taxon>Kickxellomycetes</taxon>
        <taxon>Kickxellales</taxon>
        <taxon>Kickxellaceae</taxon>
        <taxon>Coemansia</taxon>
    </lineage>
</organism>
<evidence type="ECO:0000313" key="3">
    <source>
        <dbReference type="EMBL" id="KAJ1723053.1"/>
    </source>
</evidence>
<sequence length="463" mass="50073">MSAVSSDSEVEVVPSPPKITPRAVRRPLPARSSHDNDGGSSSSDSDDDVSFFTYRRPPVTLADLPEPNASGERAAEGKNGNVEPLHGPRGAFSDSSDSGNVVDSSDSDSEVEEVNGSEAHSGGRGRGRGGGAKRRRHSGGSDDDSGAEGQSKRSRSVSVTPPPDTSVRPAPRAPIRNMLARAFPAEPISVPESTDTSDLDPSLLAAITAASTPGATDPALAEKVQVEFQLVYDEQFLSADVPLTWDSKRWGRVKPHESQKILKKLNERVAVVVFASDPVAKALQVFSDNFPVDVAATDPVLVQSAATRVFLTSRVASLGKAPVHYVRVFPRSVYGRVKAHEALVSRQREAEREEMSRDMEIARELRRNVGADEVEVVDEEQQQQEEGPPEGAIRIKIRNKEGKDQLLMVMPTTTVQSVIDNYRKMAGLAEDAAVRLEFDDEKLDPASTIGETEIEDDDMLTVF</sequence>
<accession>A0A9W7Y305</accession>
<name>A0A9W7Y305_9FUNG</name>
<dbReference type="Gene3D" id="3.10.20.90">
    <property type="entry name" value="Phosphatidylinositol 3-kinase Catalytic Subunit, Chain A, domain 1"/>
    <property type="match status" value="1"/>
</dbReference>
<dbReference type="Proteomes" id="UP001149813">
    <property type="component" value="Unassembled WGS sequence"/>
</dbReference>
<proteinExistence type="predicted"/>
<dbReference type="OrthoDB" id="3365399at2759"/>
<feature type="compositionally biased region" description="Low complexity" evidence="1">
    <location>
        <begin position="93"/>
        <end position="104"/>
    </location>
</feature>
<dbReference type="InterPro" id="IPR022617">
    <property type="entry name" value="Rad60/SUMO-like_dom"/>
</dbReference>
<dbReference type="Pfam" id="PF11976">
    <property type="entry name" value="Rad60-SLD"/>
    <property type="match status" value="1"/>
</dbReference>
<keyword evidence="4" id="KW-1185">Reference proteome</keyword>
<dbReference type="SUPFAM" id="SSF54236">
    <property type="entry name" value="Ubiquitin-like"/>
    <property type="match status" value="1"/>
</dbReference>
<evidence type="ECO:0000256" key="1">
    <source>
        <dbReference type="SAM" id="MobiDB-lite"/>
    </source>
</evidence>
<dbReference type="CDD" id="cd17080">
    <property type="entry name" value="Ubl_SLD2_Esc2_like"/>
    <property type="match status" value="1"/>
</dbReference>
<evidence type="ECO:0000259" key="2">
    <source>
        <dbReference type="Pfam" id="PF11976"/>
    </source>
</evidence>
<dbReference type="AlphaFoldDB" id="A0A9W7Y305"/>
<gene>
    <name evidence="3" type="ORF">LPJ53_002579</name>
</gene>
<feature type="region of interest" description="Disordered" evidence="1">
    <location>
        <begin position="1"/>
        <end position="175"/>
    </location>
</feature>
<evidence type="ECO:0000313" key="4">
    <source>
        <dbReference type="Proteomes" id="UP001149813"/>
    </source>
</evidence>
<comment type="caution">
    <text evidence="3">The sequence shown here is derived from an EMBL/GenBank/DDBJ whole genome shotgun (WGS) entry which is preliminary data.</text>
</comment>
<reference evidence="3" key="1">
    <citation type="submission" date="2022-07" db="EMBL/GenBank/DDBJ databases">
        <title>Phylogenomic reconstructions and comparative analyses of Kickxellomycotina fungi.</title>
        <authorList>
            <person name="Reynolds N.K."/>
            <person name="Stajich J.E."/>
            <person name="Barry K."/>
            <person name="Grigoriev I.V."/>
            <person name="Crous P."/>
            <person name="Smith M.E."/>
        </authorList>
    </citation>
    <scope>NUCLEOTIDE SEQUENCE</scope>
    <source>
        <strain evidence="3">NBRC 32514</strain>
    </source>
</reference>
<protein>
    <recommendedName>
        <fullName evidence="2">Rad60/SUMO-like domain-containing protein</fullName>
    </recommendedName>
</protein>
<feature type="domain" description="Rad60/SUMO-like" evidence="2">
    <location>
        <begin position="393"/>
        <end position="462"/>
    </location>
</feature>
<feature type="compositionally biased region" description="Basic residues" evidence="1">
    <location>
        <begin position="123"/>
        <end position="138"/>
    </location>
</feature>
<dbReference type="InterPro" id="IPR029071">
    <property type="entry name" value="Ubiquitin-like_domsf"/>
</dbReference>
<feature type="compositionally biased region" description="Acidic residues" evidence="1">
    <location>
        <begin position="105"/>
        <end position="115"/>
    </location>
</feature>